<evidence type="ECO:0000313" key="3">
    <source>
        <dbReference type="Proteomes" id="UP001203972"/>
    </source>
</evidence>
<protein>
    <submittedName>
        <fullName evidence="2">Helix-turn-helix domain-containing protein</fullName>
    </submittedName>
</protein>
<dbReference type="RefSeq" id="WP_055200357.1">
    <property type="nucleotide sequence ID" value="NZ_BAABXQ010000007.1"/>
</dbReference>
<dbReference type="InterPro" id="IPR010093">
    <property type="entry name" value="SinI_DNA-bd"/>
</dbReference>
<sequence>MISDTQNAHPLKKEKKTYTVEEIAEQLNISKKAAYSLVKSGQFHYVRVGKVIRVSKISFDKWLNQI</sequence>
<gene>
    <name evidence="2" type="ORF">MKC95_16290</name>
</gene>
<dbReference type="EMBL" id="JAKTMA010000031">
    <property type="protein sequence ID" value="MCR0234330.1"/>
    <property type="molecule type" value="Genomic_DNA"/>
</dbReference>
<organism evidence="2 3">
    <name type="scientific">Clostridium innocuum</name>
    <dbReference type="NCBI Taxonomy" id="1522"/>
    <lineage>
        <taxon>Bacteria</taxon>
        <taxon>Bacillati</taxon>
        <taxon>Bacillota</taxon>
        <taxon>Clostridia</taxon>
        <taxon>Eubacteriales</taxon>
        <taxon>Clostridiaceae</taxon>
        <taxon>Clostridium</taxon>
    </lineage>
</organism>
<comment type="caution">
    <text evidence="2">The sequence shown here is derived from an EMBL/GenBank/DDBJ whole genome shotgun (WGS) entry which is preliminary data.</text>
</comment>
<dbReference type="GO" id="GO:0003677">
    <property type="term" value="F:DNA binding"/>
    <property type="evidence" value="ECO:0007669"/>
    <property type="project" value="InterPro"/>
</dbReference>
<dbReference type="AlphaFoldDB" id="A0AAP2UPZ4"/>
<dbReference type="Pfam" id="PF12728">
    <property type="entry name" value="HTH_17"/>
    <property type="match status" value="1"/>
</dbReference>
<evidence type="ECO:0000313" key="2">
    <source>
        <dbReference type="EMBL" id="MCR0234330.1"/>
    </source>
</evidence>
<feature type="domain" description="Helix-turn-helix" evidence="1">
    <location>
        <begin position="18"/>
        <end position="65"/>
    </location>
</feature>
<dbReference type="InterPro" id="IPR041657">
    <property type="entry name" value="HTH_17"/>
</dbReference>
<evidence type="ECO:0000259" key="1">
    <source>
        <dbReference type="Pfam" id="PF12728"/>
    </source>
</evidence>
<dbReference type="Proteomes" id="UP001203972">
    <property type="component" value="Unassembled WGS sequence"/>
</dbReference>
<name>A0AAP2UPZ4_CLOIN</name>
<proteinExistence type="predicted"/>
<dbReference type="NCBIfam" id="TIGR01764">
    <property type="entry name" value="excise"/>
    <property type="match status" value="1"/>
</dbReference>
<reference evidence="2" key="1">
    <citation type="journal article" date="2022" name="Clin. Infect. Dis.">
        <title>Association between Clostridium innocuum and antibiotic-associated diarrhea in adults and children: A cross-sectional study and comparative genomics analysis.</title>
        <authorList>
            <person name="Cherny K.E."/>
            <person name="Muscat E.B."/>
            <person name="Balaji A."/>
            <person name="Mukherjee J."/>
            <person name="Ozer E.A."/>
            <person name="Angarone M.P."/>
            <person name="Hauser A.R."/>
            <person name="Sichel J.S."/>
            <person name="Amponsah E."/>
            <person name="Kociolek L.K."/>
        </authorList>
    </citation>
    <scope>NUCLEOTIDE SEQUENCE</scope>
    <source>
        <strain evidence="2">NU1-AC-029v</strain>
    </source>
</reference>
<accession>A0AAP2UPZ4</accession>